<gene>
    <name evidence="4" type="ORF">Salmuc_03222</name>
</gene>
<dbReference type="OrthoDB" id="9804504at2"/>
<dbReference type="SUPFAM" id="SSF52540">
    <property type="entry name" value="P-loop containing nucleoside triphosphate hydrolases"/>
    <property type="match status" value="1"/>
</dbReference>
<sequence length="258" mass="29551">MNDQELPKQVVGLYSFPKSGNTWLRAIIAGATGMPMGAGVMQKYVTDTHYGRVMENPWAFNGTDWYFYKSHRKTLLEDDEGEPLTTNKVVYIYRHPLDVFVSYLNFVSGNVSPNAGKQLPFAFDRVEDLTPEQMETLFGIFLQHATLVPRNKAFGGVFEHVANFRNLREAGKPVHILRYEDLFEDFDGSVAEICGFLGLGEVDLAAVYRAADKRTKQNGKFFWKRQRENFRNYLSDEQVSRFVDRWGKEMAALGYETA</sequence>
<name>S9QS07_9RHOB</name>
<dbReference type="STRING" id="1123237.Salmuc_03222"/>
<dbReference type="PANTHER" id="PTHR11783">
    <property type="entry name" value="SULFOTRANSFERASE SULT"/>
    <property type="match status" value="1"/>
</dbReference>
<evidence type="ECO:0000256" key="2">
    <source>
        <dbReference type="ARBA" id="ARBA00022679"/>
    </source>
</evidence>
<accession>S9QS07</accession>
<keyword evidence="2" id="KW-0808">Transferase</keyword>
<evidence type="ECO:0000313" key="4">
    <source>
        <dbReference type="EMBL" id="EPX82417.1"/>
    </source>
</evidence>
<dbReference type="eggNOG" id="ENOG5033K91">
    <property type="taxonomic scope" value="Bacteria"/>
</dbReference>
<feature type="domain" description="Sulfotransferase" evidence="3">
    <location>
        <begin position="13"/>
        <end position="252"/>
    </location>
</feature>
<protein>
    <recommendedName>
        <fullName evidence="3">Sulfotransferase domain-containing protein</fullName>
    </recommendedName>
</protein>
<dbReference type="EMBL" id="APVH01000022">
    <property type="protein sequence ID" value="EPX82417.1"/>
    <property type="molecule type" value="Genomic_DNA"/>
</dbReference>
<dbReference type="InterPro" id="IPR027417">
    <property type="entry name" value="P-loop_NTPase"/>
</dbReference>
<dbReference type="AlphaFoldDB" id="S9QS07"/>
<dbReference type="Proteomes" id="UP000015347">
    <property type="component" value="Unassembled WGS sequence"/>
</dbReference>
<dbReference type="Gene3D" id="3.40.50.300">
    <property type="entry name" value="P-loop containing nucleotide triphosphate hydrolases"/>
    <property type="match status" value="1"/>
</dbReference>
<dbReference type="GO" id="GO:0008146">
    <property type="term" value="F:sulfotransferase activity"/>
    <property type="evidence" value="ECO:0007669"/>
    <property type="project" value="InterPro"/>
</dbReference>
<comment type="caution">
    <text evidence="4">The sequence shown here is derived from an EMBL/GenBank/DDBJ whole genome shotgun (WGS) entry which is preliminary data.</text>
</comment>
<dbReference type="Pfam" id="PF00685">
    <property type="entry name" value="Sulfotransfer_1"/>
    <property type="match status" value="1"/>
</dbReference>
<proteinExistence type="inferred from homology"/>
<keyword evidence="5" id="KW-1185">Reference proteome</keyword>
<reference evidence="5" key="1">
    <citation type="journal article" date="2014" name="Stand. Genomic Sci.">
        <title>Genome sequence of the exopolysaccharide-producing Salipiger mucosus type strain (DSM 16094(T)), a moderately halophilic member of the Roseobacter clade.</title>
        <authorList>
            <person name="Riedel T."/>
            <person name="Spring S."/>
            <person name="Fiebig A."/>
            <person name="Petersen J."/>
            <person name="Kyrpides N.C."/>
            <person name="Goker M."/>
            <person name="Klenk H.P."/>
        </authorList>
    </citation>
    <scope>NUCLEOTIDE SEQUENCE [LARGE SCALE GENOMIC DNA]</scope>
    <source>
        <strain evidence="5">DSM 16094</strain>
    </source>
</reference>
<evidence type="ECO:0000256" key="1">
    <source>
        <dbReference type="ARBA" id="ARBA00005771"/>
    </source>
</evidence>
<dbReference type="InterPro" id="IPR000863">
    <property type="entry name" value="Sulfotransferase_dom"/>
</dbReference>
<evidence type="ECO:0000313" key="5">
    <source>
        <dbReference type="Proteomes" id="UP000015347"/>
    </source>
</evidence>
<organism evidence="4 5">
    <name type="scientific">Salipiger mucosus DSM 16094</name>
    <dbReference type="NCBI Taxonomy" id="1123237"/>
    <lineage>
        <taxon>Bacteria</taxon>
        <taxon>Pseudomonadati</taxon>
        <taxon>Pseudomonadota</taxon>
        <taxon>Alphaproteobacteria</taxon>
        <taxon>Rhodobacterales</taxon>
        <taxon>Roseobacteraceae</taxon>
        <taxon>Salipiger</taxon>
    </lineage>
</organism>
<dbReference type="RefSeq" id="WP_020041591.1">
    <property type="nucleotide sequence ID" value="NZ_KE557275.1"/>
</dbReference>
<evidence type="ECO:0000259" key="3">
    <source>
        <dbReference type="Pfam" id="PF00685"/>
    </source>
</evidence>
<dbReference type="HOGENOM" id="CLU_072744_0_0_5"/>
<comment type="similarity">
    <text evidence="1">Belongs to the sulfotransferase 1 family.</text>
</comment>